<dbReference type="PRINTS" id="PR00507">
    <property type="entry name" value="N12N6MTFRASE"/>
</dbReference>
<sequence>MSASSSVGEERPDLDRFYTPSLLADELVNLATVHPSSVVDFAAGTGNLLAAALKKWPNALLYANDVDADAIKQAGERLPLAEARSADFLSSRFHVHNTGEAQGWSIILLNPPFSQREAPVHVPLGRHSGLRCSRSMAFVMTAVQYLSAGGQLLAILPSSTLLNKIDQTAREVLQSTYSVEVVREPAYGLFEGADVSTYFLRISESDRPAFPSVTRKADLQSWKIIRGSISIARAHRRNAGTRGWVHTTGLNQGGISHRYEFPGQAYGKIAPSGSILLPRVGRFGSDKIVLVERDDGEHLSDCILAIQHSALDPAVIADLLKSNFSQLQTFYGGTGAPYITRDRLYAFLAEML</sequence>
<dbReference type="Proteomes" id="UP000005732">
    <property type="component" value="Unassembled WGS sequence"/>
</dbReference>
<feature type="domain" description="Methyltransferase small" evidence="3">
    <location>
        <begin position="30"/>
        <end position="156"/>
    </location>
</feature>
<dbReference type="HOGENOM" id="CLU_852217_0_0_5"/>
<protein>
    <submittedName>
        <fullName evidence="4">Methyltransferase family protein</fullName>
    </submittedName>
</protein>
<dbReference type="GO" id="GO:0032259">
    <property type="term" value="P:methylation"/>
    <property type="evidence" value="ECO:0007669"/>
    <property type="project" value="UniProtKB-KW"/>
</dbReference>
<dbReference type="SUPFAM" id="SSF53335">
    <property type="entry name" value="S-adenosyl-L-methionine-dependent methyltransferases"/>
    <property type="match status" value="1"/>
</dbReference>
<keyword evidence="2" id="KW-0949">S-adenosyl-L-methionine</keyword>
<dbReference type="InterPro" id="IPR029063">
    <property type="entry name" value="SAM-dependent_MTases_sf"/>
</dbReference>
<reference evidence="4 5" key="1">
    <citation type="submission" date="2012-02" db="EMBL/GenBank/DDBJ databases">
        <title>Improved High-Quality Draft Sequence of Rhizobium leguminosarum bv. trifolii WSM2297.</title>
        <authorList>
            <consortium name="US DOE Joint Genome Institute"/>
            <person name="Lucas S."/>
            <person name="Han J."/>
            <person name="Lapidus A."/>
            <person name="Cheng J.-F."/>
            <person name="Goodwin L."/>
            <person name="Pitluck S."/>
            <person name="Peters L."/>
            <person name="Ovchinnikova G."/>
            <person name="Zhang X."/>
            <person name="Detter J.C."/>
            <person name="Han C."/>
            <person name="Tapia R."/>
            <person name="Land M."/>
            <person name="Hauser L."/>
            <person name="Kyrpides N."/>
            <person name="Ivanova N."/>
            <person name="Pagani I."/>
            <person name="Brau L."/>
            <person name="Yates R."/>
            <person name="O'Hara G."/>
            <person name="Rui T."/>
            <person name="Howieson J."/>
            <person name="Reeve W."/>
            <person name="Woyke T."/>
        </authorList>
    </citation>
    <scope>NUCLEOTIDE SEQUENCE [LARGE SCALE GENOMIC DNA]</scope>
    <source>
        <strain evidence="4 5">WSM2297</strain>
    </source>
</reference>
<gene>
    <name evidence="4" type="ORF">Rleg4DRAFT_2467</name>
</gene>
<keyword evidence="1 4" id="KW-0489">Methyltransferase</keyword>
<keyword evidence="4" id="KW-0808">Transferase</keyword>
<proteinExistence type="predicted"/>
<name>J0W502_RHILT</name>
<dbReference type="Gene3D" id="3.40.50.150">
    <property type="entry name" value="Vaccinia Virus protein VP39"/>
    <property type="match status" value="1"/>
</dbReference>
<dbReference type="Pfam" id="PF05175">
    <property type="entry name" value="MTS"/>
    <property type="match status" value="1"/>
</dbReference>
<dbReference type="InterPro" id="IPR007848">
    <property type="entry name" value="Small_mtfrase_dom"/>
</dbReference>
<dbReference type="EMBL" id="JH719395">
    <property type="protein sequence ID" value="EJC80806.1"/>
    <property type="molecule type" value="Genomic_DNA"/>
</dbReference>
<evidence type="ECO:0000313" key="4">
    <source>
        <dbReference type="EMBL" id="EJC80806.1"/>
    </source>
</evidence>
<dbReference type="CDD" id="cd02440">
    <property type="entry name" value="AdoMet_MTases"/>
    <property type="match status" value="1"/>
</dbReference>
<organism evidence="4 5">
    <name type="scientific">Rhizobium leguminosarum bv. trifolii WSM2297</name>
    <dbReference type="NCBI Taxonomy" id="754762"/>
    <lineage>
        <taxon>Bacteria</taxon>
        <taxon>Pseudomonadati</taxon>
        <taxon>Pseudomonadota</taxon>
        <taxon>Alphaproteobacteria</taxon>
        <taxon>Hyphomicrobiales</taxon>
        <taxon>Rhizobiaceae</taxon>
        <taxon>Rhizobium/Agrobacterium group</taxon>
        <taxon>Rhizobium</taxon>
    </lineage>
</organism>
<dbReference type="GO" id="GO:0008168">
    <property type="term" value="F:methyltransferase activity"/>
    <property type="evidence" value="ECO:0007669"/>
    <property type="project" value="UniProtKB-KW"/>
</dbReference>
<evidence type="ECO:0000256" key="2">
    <source>
        <dbReference type="ARBA" id="ARBA00022691"/>
    </source>
</evidence>
<evidence type="ECO:0000313" key="5">
    <source>
        <dbReference type="Proteomes" id="UP000005732"/>
    </source>
</evidence>
<evidence type="ECO:0000259" key="3">
    <source>
        <dbReference type="Pfam" id="PF05175"/>
    </source>
</evidence>
<evidence type="ECO:0000256" key="1">
    <source>
        <dbReference type="ARBA" id="ARBA00022603"/>
    </source>
</evidence>
<dbReference type="AlphaFoldDB" id="J0W502"/>
<accession>J0W502</accession>